<dbReference type="PANTHER" id="PTHR46198">
    <property type="entry name" value="PROTEIN-TYROSINE-PHOSPHATASE"/>
    <property type="match status" value="1"/>
</dbReference>
<evidence type="ECO:0000313" key="11">
    <source>
        <dbReference type="EMBL" id="KAK6190307.1"/>
    </source>
</evidence>
<feature type="domain" description="Tyrosine-protein phosphatase" evidence="8">
    <location>
        <begin position="408"/>
        <end position="642"/>
    </location>
</feature>
<evidence type="ECO:0000256" key="7">
    <source>
        <dbReference type="SAM" id="Phobius"/>
    </source>
</evidence>
<protein>
    <recommendedName>
        <fullName evidence="1">protein-tyrosine-phosphatase</fullName>
        <ecNumber evidence="1">3.1.3.48</ecNumber>
    </recommendedName>
</protein>
<dbReference type="InterPro" id="IPR008356">
    <property type="entry name" value="Tyr_Pase_KIM-con"/>
</dbReference>
<dbReference type="EMBL" id="JAZGQO010000002">
    <property type="protein sequence ID" value="KAK6190307.1"/>
    <property type="molecule type" value="Genomic_DNA"/>
</dbReference>
<dbReference type="PROSITE" id="PS00383">
    <property type="entry name" value="TYR_PHOSPHATASE_1"/>
    <property type="match status" value="1"/>
</dbReference>
<dbReference type="FunFam" id="3.90.190.10:FF:000020">
    <property type="entry name" value="Tyrosine-protein phosphatase non-receptor type 5"/>
    <property type="match status" value="1"/>
</dbReference>
<dbReference type="GO" id="GO:0005829">
    <property type="term" value="C:cytosol"/>
    <property type="evidence" value="ECO:0007669"/>
    <property type="project" value="TreeGrafter"/>
</dbReference>
<dbReference type="GO" id="GO:0007165">
    <property type="term" value="P:signal transduction"/>
    <property type="evidence" value="ECO:0007669"/>
    <property type="project" value="TreeGrafter"/>
</dbReference>
<dbReference type="PROSITE" id="PS51257">
    <property type="entry name" value="PROKAR_LIPOPROTEIN"/>
    <property type="match status" value="1"/>
</dbReference>
<dbReference type="GO" id="GO:0005886">
    <property type="term" value="C:plasma membrane"/>
    <property type="evidence" value="ECO:0007669"/>
    <property type="project" value="TreeGrafter"/>
</dbReference>
<dbReference type="GO" id="GO:0030054">
    <property type="term" value="C:cell junction"/>
    <property type="evidence" value="ECO:0007669"/>
    <property type="project" value="TreeGrafter"/>
</dbReference>
<gene>
    <name evidence="11" type="ORF">SNE40_002207</name>
    <name evidence="10" type="ORF">SNE40_006605</name>
</gene>
<sequence length="653" mass="74135">MRCAWLNMVEMLTNKRFMACCHFLLTISCYSFFLGNRIDAKAANLVYSLQHNDKTPVNDVLTSHVISKRFHDGFYREKRQLGLEDHVTHVNAGDRKTEEEIKLRKKRGLPQEELTTTIPPEYVVVVTLGAGVNNPNRTIDSAIQSLRDSFSKVLNRTLDKIRVDRISLAGNVVGLYFLRHAPIDDDILLASDLIPAKDILVPGLVSKLQKKLPDLNITAISLDHQISLANYETPFWTKPFFPYVTAALCMAVITLVTVIVYVCCCIKNKKAKFEEPLSHLEIFYPTIKPDVKDPLGIQPEGCPVYLPKGSITPQPTQPVLVKKKLLESRRGSNASLTIDLNPSPELTRWDGTPPKESSGIEFLMSAGNRLSRRDLRNSLNNTRDIYEEFWEIPMNHTEKVSVAGSGMKNRYKTIIPNEHTRVILADGDGDGDPLSSYINANYIRGYEAESRAYIATQGPMAHTIVDFWKMVWFERCPIIVMITKLKEKSKPKCENYLPDTTAMFGDIEVTVDRVINRNGFEVRHLTLRCGGEHLTVLHYWYQTWPDQRPSESPKMLLQLIKEVELRRYKPESMLPRGPVIVHCSAGIGRTGCFIAVSVGMKQLREEHSVDILGIVCSMRLDRGGMIQTHEQYEFIHQALCTYEQELSDPNMAE</sequence>
<dbReference type="InterPro" id="IPR029021">
    <property type="entry name" value="Prot-tyrosine_phosphatase-like"/>
</dbReference>
<comment type="caution">
    <text evidence="10">The sequence shown here is derived from an EMBL/GenBank/DDBJ whole genome shotgun (WGS) entry which is preliminary data.</text>
</comment>
<keyword evidence="7" id="KW-0812">Transmembrane</keyword>
<evidence type="ECO:0000256" key="2">
    <source>
        <dbReference type="ARBA" id="ARBA00022553"/>
    </source>
</evidence>
<dbReference type="EC" id="3.1.3.48" evidence="1"/>
<evidence type="ECO:0000256" key="6">
    <source>
        <dbReference type="PIRSR" id="PIRSR608356-51"/>
    </source>
</evidence>
<dbReference type="SMART" id="SM00404">
    <property type="entry name" value="PTPc_motif"/>
    <property type="match status" value="1"/>
</dbReference>
<name>A0AAN8K0Q0_PATCE</name>
<evidence type="ECO:0000259" key="9">
    <source>
        <dbReference type="PROSITE" id="PS50056"/>
    </source>
</evidence>
<feature type="domain" description="Tyrosine specific protein phosphatases" evidence="9">
    <location>
        <begin position="554"/>
        <end position="633"/>
    </location>
</feature>
<feature type="active site" description="Phosphocysteine intermediate" evidence="5">
    <location>
        <position position="583"/>
    </location>
</feature>
<evidence type="ECO:0000256" key="4">
    <source>
        <dbReference type="ARBA" id="ARBA00022912"/>
    </source>
</evidence>
<dbReference type="GO" id="GO:0019901">
    <property type="term" value="F:protein kinase binding"/>
    <property type="evidence" value="ECO:0007669"/>
    <property type="project" value="TreeGrafter"/>
</dbReference>
<feature type="transmembrane region" description="Helical" evidence="7">
    <location>
        <begin position="240"/>
        <end position="264"/>
    </location>
</feature>
<dbReference type="SUPFAM" id="SSF52799">
    <property type="entry name" value="(Phosphotyrosine protein) phosphatases II"/>
    <property type="match status" value="1"/>
</dbReference>
<feature type="binding site" evidence="6">
    <location>
        <begin position="583"/>
        <end position="589"/>
    </location>
    <ligand>
        <name>substrate</name>
    </ligand>
</feature>
<feature type="binding site" evidence="6">
    <location>
        <position position="546"/>
    </location>
    <ligand>
        <name>substrate</name>
    </ligand>
</feature>
<dbReference type="CDD" id="cd14547">
    <property type="entry name" value="PTPc-KIM"/>
    <property type="match status" value="1"/>
</dbReference>
<dbReference type="PROSITE" id="PS50056">
    <property type="entry name" value="TYR_PHOSPHATASE_2"/>
    <property type="match status" value="1"/>
</dbReference>
<dbReference type="PANTHER" id="PTHR46198:SF4">
    <property type="entry name" value="PROTEIN-TYROSINE-PHOSPHATASE"/>
    <property type="match status" value="1"/>
</dbReference>
<keyword evidence="7" id="KW-1133">Transmembrane helix</keyword>
<proteinExistence type="predicted"/>
<dbReference type="Pfam" id="PF00102">
    <property type="entry name" value="Y_phosphatase"/>
    <property type="match status" value="1"/>
</dbReference>
<dbReference type="GO" id="GO:0004725">
    <property type="term" value="F:protein tyrosine phosphatase activity"/>
    <property type="evidence" value="ECO:0007669"/>
    <property type="project" value="UniProtKB-EC"/>
</dbReference>
<evidence type="ECO:0000313" key="10">
    <source>
        <dbReference type="EMBL" id="KAK6184068.1"/>
    </source>
</evidence>
<organism evidence="10 12">
    <name type="scientific">Patella caerulea</name>
    <name type="common">Rayed Mediterranean limpet</name>
    <dbReference type="NCBI Taxonomy" id="87958"/>
    <lineage>
        <taxon>Eukaryota</taxon>
        <taxon>Metazoa</taxon>
        <taxon>Spiralia</taxon>
        <taxon>Lophotrochozoa</taxon>
        <taxon>Mollusca</taxon>
        <taxon>Gastropoda</taxon>
        <taxon>Patellogastropoda</taxon>
        <taxon>Patelloidea</taxon>
        <taxon>Patellidae</taxon>
        <taxon>Patella</taxon>
    </lineage>
</organism>
<dbReference type="Gene3D" id="3.90.190.10">
    <property type="entry name" value="Protein tyrosine phosphatase superfamily"/>
    <property type="match status" value="1"/>
</dbReference>
<dbReference type="EMBL" id="JAZGQO010000006">
    <property type="protein sequence ID" value="KAK6184068.1"/>
    <property type="molecule type" value="Genomic_DNA"/>
</dbReference>
<keyword evidence="3" id="KW-0378">Hydrolase</keyword>
<keyword evidence="12" id="KW-1185">Reference proteome</keyword>
<keyword evidence="7" id="KW-0472">Membrane</keyword>
<evidence type="ECO:0000256" key="3">
    <source>
        <dbReference type="ARBA" id="ARBA00022801"/>
    </source>
</evidence>
<feature type="binding site" evidence="6">
    <location>
        <position position="627"/>
    </location>
    <ligand>
        <name>substrate</name>
    </ligand>
</feature>
<dbReference type="Proteomes" id="UP001347796">
    <property type="component" value="Unassembled WGS sequence"/>
</dbReference>
<dbReference type="InterPro" id="IPR016130">
    <property type="entry name" value="Tyr_Pase_AS"/>
</dbReference>
<evidence type="ECO:0000256" key="5">
    <source>
        <dbReference type="PIRSR" id="PIRSR608356-50"/>
    </source>
</evidence>
<keyword evidence="4" id="KW-0904">Protein phosphatase</keyword>
<dbReference type="PRINTS" id="PR01778">
    <property type="entry name" value="KIMPTPASE"/>
</dbReference>
<evidence type="ECO:0000259" key="8">
    <source>
        <dbReference type="PROSITE" id="PS50055"/>
    </source>
</evidence>
<dbReference type="PROSITE" id="PS50055">
    <property type="entry name" value="TYR_PHOSPHATASE_PTP"/>
    <property type="match status" value="1"/>
</dbReference>
<dbReference type="SMART" id="SM00194">
    <property type="entry name" value="PTPc"/>
    <property type="match status" value="1"/>
</dbReference>
<dbReference type="InterPro" id="IPR000387">
    <property type="entry name" value="Tyr_Pase_dom"/>
</dbReference>
<evidence type="ECO:0000256" key="1">
    <source>
        <dbReference type="ARBA" id="ARBA00013064"/>
    </source>
</evidence>
<evidence type="ECO:0000313" key="12">
    <source>
        <dbReference type="Proteomes" id="UP001347796"/>
    </source>
</evidence>
<dbReference type="InterPro" id="IPR003595">
    <property type="entry name" value="Tyr_Pase_cat"/>
</dbReference>
<reference evidence="10 12" key="1">
    <citation type="submission" date="2024-01" db="EMBL/GenBank/DDBJ databases">
        <title>The genome of the rayed Mediterranean limpet Patella caerulea (Linnaeus, 1758).</title>
        <authorList>
            <person name="Anh-Thu Weber A."/>
            <person name="Halstead-Nussloch G."/>
        </authorList>
    </citation>
    <scope>NUCLEOTIDE SEQUENCE [LARGE SCALE GENOMIC DNA]</scope>
    <source>
        <strain evidence="10">AATW-2023a</strain>
        <tissue evidence="10">Whole specimen</tissue>
    </source>
</reference>
<keyword evidence="2" id="KW-0597">Phosphoprotein</keyword>
<dbReference type="InterPro" id="IPR000242">
    <property type="entry name" value="PTP_cat"/>
</dbReference>
<dbReference type="PRINTS" id="PR00700">
    <property type="entry name" value="PRTYPHPHTASE"/>
</dbReference>
<accession>A0AAN8K0Q0</accession>
<dbReference type="AlphaFoldDB" id="A0AAN8K0Q0"/>